<dbReference type="EMBL" id="BLLG01000002">
    <property type="protein sequence ID" value="GFH34718.1"/>
    <property type="molecule type" value="Genomic_DNA"/>
</dbReference>
<gene>
    <name evidence="1" type="ORF">SCWH03_09320</name>
</gene>
<accession>A0A6A0AQ01</accession>
<name>A0A6A0AQ01_9ACTN</name>
<proteinExistence type="predicted"/>
<evidence type="ECO:0000313" key="2">
    <source>
        <dbReference type="Proteomes" id="UP000484988"/>
    </source>
</evidence>
<dbReference type="AlphaFoldDB" id="A0A6A0AQ01"/>
<evidence type="ECO:0000313" key="1">
    <source>
        <dbReference type="EMBL" id="GFH34718.1"/>
    </source>
</evidence>
<dbReference type="Proteomes" id="UP000484988">
    <property type="component" value="Unassembled WGS sequence"/>
</dbReference>
<comment type="caution">
    <text evidence="1">The sequence shown here is derived from an EMBL/GenBank/DDBJ whole genome shotgun (WGS) entry which is preliminary data.</text>
</comment>
<protein>
    <submittedName>
        <fullName evidence="1">Uncharacterized protein</fullName>
    </submittedName>
</protein>
<reference evidence="1 2" key="1">
    <citation type="submission" date="2020-02" db="EMBL/GenBank/DDBJ databases">
        <title>Whole Genome Shotgun Sequence of Streptomyces sp. strain CWH03.</title>
        <authorList>
            <person name="Dohra H."/>
            <person name="Kodani S."/>
            <person name="Yamamura H."/>
        </authorList>
    </citation>
    <scope>NUCLEOTIDE SEQUENCE [LARGE SCALE GENOMIC DNA]</scope>
    <source>
        <strain evidence="1 2">CWH03</strain>
    </source>
</reference>
<keyword evidence="2" id="KW-1185">Reference proteome</keyword>
<sequence>MGTPASGPAASALYWHIGAIHTRFGMVTDRRVYGSNSALTGGSIYGGSNKTLVRYPS</sequence>
<organism evidence="1 2">
    <name type="scientific">Streptomyces pacificus</name>
    <dbReference type="NCBI Taxonomy" id="2705029"/>
    <lineage>
        <taxon>Bacteria</taxon>
        <taxon>Bacillati</taxon>
        <taxon>Actinomycetota</taxon>
        <taxon>Actinomycetes</taxon>
        <taxon>Kitasatosporales</taxon>
        <taxon>Streptomycetaceae</taxon>
        <taxon>Streptomyces</taxon>
    </lineage>
</organism>